<keyword evidence="12" id="KW-1185">Reference proteome</keyword>
<dbReference type="OrthoDB" id="405996at2759"/>
<feature type="compositionally biased region" description="Polar residues" evidence="9">
    <location>
        <begin position="1090"/>
        <end position="1101"/>
    </location>
</feature>
<dbReference type="GO" id="GO:0015031">
    <property type="term" value="P:protein transport"/>
    <property type="evidence" value="ECO:0007669"/>
    <property type="project" value="UniProtKB-KW"/>
</dbReference>
<feature type="region of interest" description="Disordered" evidence="9">
    <location>
        <begin position="945"/>
        <end position="1241"/>
    </location>
</feature>
<evidence type="ECO:0000256" key="3">
    <source>
        <dbReference type="ARBA" id="ARBA00009678"/>
    </source>
</evidence>
<dbReference type="GO" id="GO:0046856">
    <property type="term" value="P:phosphatidylinositol dephosphorylation"/>
    <property type="evidence" value="ECO:0007669"/>
    <property type="project" value="InterPro"/>
</dbReference>
<dbReference type="Pfam" id="PF02383">
    <property type="entry name" value="Syja_N"/>
    <property type="match status" value="1"/>
</dbReference>
<dbReference type="EMBL" id="ML978069">
    <property type="protein sequence ID" value="KAF2015920.1"/>
    <property type="molecule type" value="Genomic_DNA"/>
</dbReference>
<keyword evidence="6" id="KW-0963">Cytoplasm</keyword>
<dbReference type="PROSITE" id="PS50275">
    <property type="entry name" value="SAC"/>
    <property type="match status" value="1"/>
</dbReference>
<keyword evidence="5" id="KW-0813">Transport</keyword>
<evidence type="ECO:0000256" key="8">
    <source>
        <dbReference type="ARBA" id="ARBA00022927"/>
    </source>
</evidence>
<evidence type="ECO:0000313" key="11">
    <source>
        <dbReference type="EMBL" id="KAF2015920.1"/>
    </source>
</evidence>
<feature type="compositionally biased region" description="Low complexity" evidence="9">
    <location>
        <begin position="1146"/>
        <end position="1159"/>
    </location>
</feature>
<dbReference type="SUPFAM" id="SSF56219">
    <property type="entry name" value="DNase I-like"/>
    <property type="match status" value="1"/>
</dbReference>
<protein>
    <recommendedName>
        <fullName evidence="4">phosphoinositide 5-phosphatase</fullName>
        <ecNumber evidence="4">3.1.3.36</ecNumber>
    </recommendedName>
</protein>
<reference evidence="11" key="1">
    <citation type="journal article" date="2020" name="Stud. Mycol.">
        <title>101 Dothideomycetes genomes: a test case for predicting lifestyles and emergence of pathogens.</title>
        <authorList>
            <person name="Haridas S."/>
            <person name="Albert R."/>
            <person name="Binder M."/>
            <person name="Bloem J."/>
            <person name="Labutti K."/>
            <person name="Salamov A."/>
            <person name="Andreopoulos B."/>
            <person name="Baker S."/>
            <person name="Barry K."/>
            <person name="Bills G."/>
            <person name="Bluhm B."/>
            <person name="Cannon C."/>
            <person name="Castanera R."/>
            <person name="Culley D."/>
            <person name="Daum C."/>
            <person name="Ezra D."/>
            <person name="Gonzalez J."/>
            <person name="Henrissat B."/>
            <person name="Kuo A."/>
            <person name="Liang C."/>
            <person name="Lipzen A."/>
            <person name="Lutzoni F."/>
            <person name="Magnuson J."/>
            <person name="Mondo S."/>
            <person name="Nolan M."/>
            <person name="Ohm R."/>
            <person name="Pangilinan J."/>
            <person name="Park H.-J."/>
            <person name="Ramirez L."/>
            <person name="Alfaro M."/>
            <person name="Sun H."/>
            <person name="Tritt A."/>
            <person name="Yoshinaga Y."/>
            <person name="Zwiers L.-H."/>
            <person name="Turgeon B."/>
            <person name="Goodwin S."/>
            <person name="Spatafora J."/>
            <person name="Crous P."/>
            <person name="Grigoriev I."/>
        </authorList>
    </citation>
    <scope>NUCLEOTIDE SEQUENCE</scope>
    <source>
        <strain evidence="11">CBS 175.79</strain>
    </source>
</reference>
<dbReference type="Proteomes" id="UP000799778">
    <property type="component" value="Unassembled WGS sequence"/>
</dbReference>
<feature type="compositionally biased region" description="Pro residues" evidence="9">
    <location>
        <begin position="1111"/>
        <end position="1121"/>
    </location>
</feature>
<dbReference type="InterPro" id="IPR046985">
    <property type="entry name" value="IP5"/>
</dbReference>
<dbReference type="InterPro" id="IPR036691">
    <property type="entry name" value="Endo/exonu/phosph_ase_sf"/>
</dbReference>
<dbReference type="GeneID" id="54282501"/>
<feature type="compositionally biased region" description="Low complexity" evidence="9">
    <location>
        <begin position="1040"/>
        <end position="1055"/>
    </location>
</feature>
<dbReference type="GO" id="GO:0043813">
    <property type="term" value="F:phosphatidylinositol-3,5-bisphosphate 5-phosphatase activity"/>
    <property type="evidence" value="ECO:0007669"/>
    <property type="project" value="TreeGrafter"/>
</dbReference>
<dbReference type="FunFam" id="3.60.10.10:FF:000029">
    <property type="entry name" value="Inositol polyphosphate 5-phosphatase"/>
    <property type="match status" value="1"/>
</dbReference>
<dbReference type="GO" id="GO:0005737">
    <property type="term" value="C:cytoplasm"/>
    <property type="evidence" value="ECO:0007669"/>
    <property type="project" value="UniProtKB-SubCell"/>
</dbReference>
<dbReference type="RefSeq" id="XP_033384259.1">
    <property type="nucleotide sequence ID" value="XM_033525104.1"/>
</dbReference>
<feature type="compositionally biased region" description="Low complexity" evidence="9">
    <location>
        <begin position="1217"/>
        <end position="1231"/>
    </location>
</feature>
<dbReference type="EC" id="3.1.3.36" evidence="4"/>
<dbReference type="GO" id="GO:0004439">
    <property type="term" value="F:phosphatidylinositol-4,5-bisphosphate 5-phosphatase activity"/>
    <property type="evidence" value="ECO:0007669"/>
    <property type="project" value="UniProtKB-EC"/>
</dbReference>
<organism evidence="11 12">
    <name type="scientific">Aaosphaeria arxii CBS 175.79</name>
    <dbReference type="NCBI Taxonomy" id="1450172"/>
    <lineage>
        <taxon>Eukaryota</taxon>
        <taxon>Fungi</taxon>
        <taxon>Dikarya</taxon>
        <taxon>Ascomycota</taxon>
        <taxon>Pezizomycotina</taxon>
        <taxon>Dothideomycetes</taxon>
        <taxon>Pleosporomycetidae</taxon>
        <taxon>Pleosporales</taxon>
        <taxon>Pleosporales incertae sedis</taxon>
        <taxon>Aaosphaeria</taxon>
    </lineage>
</organism>
<dbReference type="InterPro" id="IPR002013">
    <property type="entry name" value="SAC_dom"/>
</dbReference>
<sequence length="1255" mass="139166">MSIRVLIKEYPHRAIALTTETHALVLRHSTASTDNGLTNASSTSLGSNGVASARAMVEFSTIGEVDLSDYRSLNSVYAHGTLGLITVNGDIFLVVVNGASKVATVRPGETVQRIHSVGFYCLNSSSYDALLNDEVNPYPTDTIDDEGFETGFGRGKGESPMEHPCLALKKLLSSGTFYYSSDFDLTRRLQKRSSDAMTVSIDSLDAGFLWNSYMIQPLVDFRSRLGPREKAALDASGILTSAIRGFALTVTVPSSSSPIKAPRSGLPAAMTLISRLSCRRAGTRFNARGIDDDGNVANYVETETIYWSPAGTCFSYTQVRGSVPLFWEQATGLLPGQQKITITRSPEATQPAFDKHFENLEISYGAIHVVNLLSNEKQNEIELSNRYRHHIRNSSLNYRDEKEHELVKLTEYDFHAETRGPGGYEAASMITQWIQQSADGFAYFLSEEIEDRVRNNGQEQVYRRPTAVLHQEGTFRTNCLDCLDRTNLVQTIISKMSLDIFLGHKGVRASPDFWARHSSMWADNGDALSRIYAGTGALKSSFTRHGKMSLAGALADARKSATRMYINNFADKGRQNTIDMLLGRLMGQAPVHLYDPINDWVIAELTRRSVEFAENEVINMLVGTFNLNGKTHGIDDDLSPWLCPDVHPSQQCPEIVAVGFQEIVELSPQQIMSTDPARRQRWEAAVRRCLNNNAEKHGKEEYVLLRGGQLVGASLSVFVRASCLKVIKNVEGSLKKTGMSGIAGNKGAVAIRMEYANTSIVFVTAHLAAGFANYEERNRDYRTISHGLRFQRNRSIEDHDTVIWLGDFNYRIGLSNDKVQKLCQVGDLETLYENDQLNLQMVAGLTFPFYNEARITFLPTYKYDLGTDTYDTSEKARIPAWCDRVLRKGDNIRQINYDAAPLKFSDHRPVYATFQCLISKVDEKKKEQLSQELYHQRRLVVGETRAGGFDDSDDEDLIGYDSIEPGLPPASSDRRKWWLDNGLPARSRVQPPSDSHIPNPNRPSNPYTPSPEPEWVEVQRMRPEPPPARGTSRARTIDFNGTPSSNTTTNNSRHPTNPPARKLAAPPFNPNNPSSAIPPSRDIIRDASGLQRTTSNASTHSLPILPQRRVLPPPILSPPSTDPTKDPSSRKAAPPIPGKKPSHLATSTSPPSTSPQPHQQRYRDLPDSPPHDRSRPQPPPGRRAMAPAPTNLGRKPQPQPVANLIDASEDRPPLPPRTGTGSTAGSRGGRPNLLDDEHGDELEALRGWEVLRPVR</sequence>
<evidence type="ECO:0000256" key="6">
    <source>
        <dbReference type="ARBA" id="ARBA00022490"/>
    </source>
</evidence>
<evidence type="ECO:0000256" key="2">
    <source>
        <dbReference type="ARBA" id="ARBA00008943"/>
    </source>
</evidence>
<comment type="similarity">
    <text evidence="3">In the central section; belongs to the inositol 1,4,5-trisphosphate 5-phosphatase family.</text>
</comment>
<evidence type="ECO:0000256" key="5">
    <source>
        <dbReference type="ARBA" id="ARBA00022448"/>
    </source>
</evidence>
<evidence type="ECO:0000256" key="7">
    <source>
        <dbReference type="ARBA" id="ARBA00022801"/>
    </source>
</evidence>
<dbReference type="PANTHER" id="PTHR11200">
    <property type="entry name" value="INOSITOL 5-PHOSPHATASE"/>
    <property type="match status" value="1"/>
</dbReference>
<dbReference type="AlphaFoldDB" id="A0A6A5XTA9"/>
<comment type="similarity">
    <text evidence="2">Belongs to the synaptojanin family.</text>
</comment>
<keyword evidence="8" id="KW-0653">Protein transport</keyword>
<dbReference type="GO" id="GO:0016020">
    <property type="term" value="C:membrane"/>
    <property type="evidence" value="ECO:0007669"/>
    <property type="project" value="TreeGrafter"/>
</dbReference>
<dbReference type="InterPro" id="IPR000300">
    <property type="entry name" value="IPPc"/>
</dbReference>
<accession>A0A6A5XTA9</accession>
<feature type="compositionally biased region" description="Low complexity" evidence="9">
    <location>
        <begin position="1071"/>
        <end position="1080"/>
    </location>
</feature>
<dbReference type="PANTHER" id="PTHR11200:SF257">
    <property type="entry name" value="PHOSPHOINOSITIDE 5-PHOSPHATASE"/>
    <property type="match status" value="1"/>
</dbReference>
<evidence type="ECO:0000256" key="9">
    <source>
        <dbReference type="SAM" id="MobiDB-lite"/>
    </source>
</evidence>
<feature type="compositionally biased region" description="Pro residues" evidence="9">
    <location>
        <begin position="1000"/>
        <end position="1012"/>
    </location>
</feature>
<dbReference type="Gene3D" id="3.60.10.10">
    <property type="entry name" value="Endonuclease/exonuclease/phosphatase"/>
    <property type="match status" value="1"/>
</dbReference>
<dbReference type="SMART" id="SM00128">
    <property type="entry name" value="IPPc"/>
    <property type="match status" value="1"/>
</dbReference>
<feature type="domain" description="SAC" evidence="10">
    <location>
        <begin position="168"/>
        <end position="534"/>
    </location>
</feature>
<evidence type="ECO:0000313" key="12">
    <source>
        <dbReference type="Proteomes" id="UP000799778"/>
    </source>
</evidence>
<dbReference type="Pfam" id="PF22669">
    <property type="entry name" value="Exo_endo_phos2"/>
    <property type="match status" value="1"/>
</dbReference>
<proteinExistence type="inferred from homology"/>
<feature type="compositionally biased region" description="Basic and acidic residues" evidence="9">
    <location>
        <begin position="1161"/>
        <end position="1175"/>
    </location>
</feature>
<gene>
    <name evidence="11" type="ORF">BU24DRAFT_391232</name>
</gene>
<keyword evidence="7" id="KW-0378">Hydrolase</keyword>
<comment type="subcellular location">
    <subcellularLocation>
        <location evidence="1">Cytoplasm</location>
    </subcellularLocation>
</comment>
<feature type="compositionally biased region" description="Polar residues" evidence="9">
    <location>
        <begin position="990"/>
        <end position="999"/>
    </location>
</feature>
<evidence type="ECO:0000259" key="10">
    <source>
        <dbReference type="PROSITE" id="PS50275"/>
    </source>
</evidence>
<evidence type="ECO:0000256" key="4">
    <source>
        <dbReference type="ARBA" id="ARBA00013044"/>
    </source>
</evidence>
<name>A0A6A5XTA9_9PLEO</name>
<evidence type="ECO:0000256" key="1">
    <source>
        <dbReference type="ARBA" id="ARBA00004496"/>
    </source>
</evidence>